<feature type="signal peptide" evidence="1">
    <location>
        <begin position="1"/>
        <end position="19"/>
    </location>
</feature>
<dbReference type="KEGG" id="ebi:EbC_22170"/>
<dbReference type="PROSITE" id="PS51257">
    <property type="entry name" value="PROKAR_LIPOPROTEIN"/>
    <property type="match status" value="1"/>
</dbReference>
<keyword evidence="3" id="KW-1185">Reference proteome</keyword>
<sequence length="266" mass="29256">MKINTGAVLVISLFLTACAGSETAKYPTLIDNVTSENIQRILQSDVIPSTGESHGEVISRVSSAFLGTPYQADTLIGGADTPEVLVANFNHVDCFTLIDYVEALTRSRDQKSFLNNLVKIRYAGGHVDYLSRRHFFTDWFATVPRNARDVTPEISPDFLVANKQLNRKADGGEYIAGLGVHPRKINYVPGKAINEHLLNRLKPGDYVGVFSPLSGLDVSHVGIVVRHDGKVWFRNASSLAANRKVVDSPFIEYMQSKPGIVVLRSD</sequence>
<dbReference type="InterPro" id="IPR010846">
    <property type="entry name" value="AmiA-like"/>
</dbReference>
<evidence type="ECO:0000313" key="3">
    <source>
        <dbReference type="Proteomes" id="UP000008793"/>
    </source>
</evidence>
<dbReference type="InterPro" id="IPR038765">
    <property type="entry name" value="Papain-like_cys_pep_sf"/>
</dbReference>
<accession>D8MSE1</accession>
<dbReference type="SUPFAM" id="SSF54001">
    <property type="entry name" value="Cysteine proteinases"/>
    <property type="match status" value="1"/>
</dbReference>
<dbReference type="AlphaFoldDB" id="D8MSE1"/>
<proteinExistence type="predicted"/>
<dbReference type="Proteomes" id="UP000008793">
    <property type="component" value="Chromosome"/>
</dbReference>
<evidence type="ECO:0000313" key="2">
    <source>
        <dbReference type="EMBL" id="CAX59748.1"/>
    </source>
</evidence>
<protein>
    <submittedName>
        <fullName evidence="2">Conserved uncharacterized protein</fullName>
    </submittedName>
</protein>
<dbReference type="eggNOG" id="COG0657">
    <property type="taxonomic scope" value="Bacteria"/>
</dbReference>
<feature type="chain" id="PRO_5003118181" evidence="1">
    <location>
        <begin position="20"/>
        <end position="266"/>
    </location>
</feature>
<dbReference type="EMBL" id="FP236843">
    <property type="protein sequence ID" value="CAX59748.1"/>
    <property type="molecule type" value="Genomic_DNA"/>
</dbReference>
<reference evidence="2 3" key="1">
    <citation type="journal article" date="2010" name="BMC Genomics">
        <title>Genome comparison of the epiphytic bacteria Erwinia billingiae and E. tasmaniensis with the pear pathogen E. pyrifoliae.</title>
        <authorList>
            <person name="Kube M."/>
            <person name="Migdoll A.M."/>
            <person name="Gehring I."/>
            <person name="Heitmann K."/>
            <person name="Mayer Y."/>
            <person name="Kuhl H."/>
            <person name="Knaust F."/>
            <person name="Geider K."/>
            <person name="Reinhardt R."/>
        </authorList>
    </citation>
    <scope>NUCLEOTIDE SEQUENCE [LARGE SCALE GENOMIC DNA]</scope>
    <source>
        <strain evidence="2 3">Eb661</strain>
    </source>
</reference>
<dbReference type="Pfam" id="PF07313">
    <property type="entry name" value="AmiA-like"/>
    <property type="match status" value="1"/>
</dbReference>
<organism evidence="3">
    <name type="scientific">Erwinia billingiae (strain Eb661)</name>
    <dbReference type="NCBI Taxonomy" id="634500"/>
    <lineage>
        <taxon>Bacteria</taxon>
        <taxon>Pseudomonadati</taxon>
        <taxon>Pseudomonadota</taxon>
        <taxon>Gammaproteobacteria</taxon>
        <taxon>Enterobacterales</taxon>
        <taxon>Erwiniaceae</taxon>
        <taxon>Erwinia</taxon>
    </lineage>
</organism>
<gene>
    <name evidence="2" type="ordered locus">EbC_22170</name>
</gene>
<keyword evidence="1" id="KW-0732">Signal</keyword>
<dbReference type="Gene3D" id="2.30.260.10">
    <property type="entry name" value="putative xylanase like domain"/>
    <property type="match status" value="1"/>
</dbReference>
<dbReference type="STRING" id="634500.EbC_22170"/>
<dbReference type="HOGENOM" id="CLU_065574_1_0_6"/>
<evidence type="ECO:0000256" key="1">
    <source>
        <dbReference type="SAM" id="SignalP"/>
    </source>
</evidence>
<dbReference type="Gene3D" id="1.10.3670.10">
    <property type="entry name" value="Putative xylanase like domain"/>
    <property type="match status" value="1"/>
</dbReference>
<name>D8MSE1_ERWBE</name>